<evidence type="ECO:0000256" key="7">
    <source>
        <dbReference type="ARBA" id="ARBA00023033"/>
    </source>
</evidence>
<dbReference type="PANTHER" id="PTHR24292:SF102">
    <property type="entry name" value="CYTOCHROME P450 FAMILY-RELATED"/>
    <property type="match status" value="1"/>
</dbReference>
<keyword evidence="5 9" id="KW-0560">Oxidoreductase</keyword>
<dbReference type="InterPro" id="IPR017972">
    <property type="entry name" value="Cyt_P450_CS"/>
</dbReference>
<dbReference type="InterPro" id="IPR036396">
    <property type="entry name" value="Cyt_P450_sf"/>
</dbReference>
<comment type="caution">
    <text evidence="10">The sequence shown here is derived from an EMBL/GenBank/DDBJ whole genome shotgun (WGS) entry which is preliminary data.</text>
</comment>
<dbReference type="EMBL" id="CADEPM010000004">
    <property type="protein sequence ID" value="CAB3404526.1"/>
    <property type="molecule type" value="Genomic_DNA"/>
</dbReference>
<dbReference type="GO" id="GO:0004497">
    <property type="term" value="F:monooxygenase activity"/>
    <property type="evidence" value="ECO:0007669"/>
    <property type="project" value="UniProtKB-KW"/>
</dbReference>
<dbReference type="Pfam" id="PF00067">
    <property type="entry name" value="p450"/>
    <property type="match status" value="2"/>
</dbReference>
<dbReference type="Gene3D" id="1.10.630.10">
    <property type="entry name" value="Cytochrome P450"/>
    <property type="match status" value="1"/>
</dbReference>
<evidence type="ECO:0000313" key="10">
    <source>
        <dbReference type="EMBL" id="CAB3404526.1"/>
    </source>
</evidence>
<dbReference type="InterPro" id="IPR002401">
    <property type="entry name" value="Cyt_P450_E_grp-I"/>
</dbReference>
<dbReference type="InterPro" id="IPR050476">
    <property type="entry name" value="Insect_CytP450_Detox"/>
</dbReference>
<dbReference type="PRINTS" id="PR00463">
    <property type="entry name" value="EP450I"/>
</dbReference>
<keyword evidence="3 8" id="KW-0349">Heme</keyword>
<evidence type="ECO:0000256" key="3">
    <source>
        <dbReference type="ARBA" id="ARBA00022617"/>
    </source>
</evidence>
<name>A0A8S1EL20_9PELO</name>
<keyword evidence="7 9" id="KW-0503">Monooxygenase</keyword>
<protein>
    <recommendedName>
        <fullName evidence="12">Cytochrome P450</fullName>
    </recommendedName>
</protein>
<dbReference type="GO" id="GO:0020037">
    <property type="term" value="F:heme binding"/>
    <property type="evidence" value="ECO:0007669"/>
    <property type="project" value="InterPro"/>
</dbReference>
<dbReference type="InterPro" id="IPR001128">
    <property type="entry name" value="Cyt_P450"/>
</dbReference>
<evidence type="ECO:0008006" key="12">
    <source>
        <dbReference type="Google" id="ProtNLM"/>
    </source>
</evidence>
<evidence type="ECO:0000256" key="4">
    <source>
        <dbReference type="ARBA" id="ARBA00022723"/>
    </source>
</evidence>
<comment type="similarity">
    <text evidence="2 9">Belongs to the cytochrome P450 family.</text>
</comment>
<proteinExistence type="inferred from homology"/>
<dbReference type="PRINTS" id="PR00385">
    <property type="entry name" value="P450"/>
</dbReference>
<evidence type="ECO:0000256" key="8">
    <source>
        <dbReference type="PIRSR" id="PIRSR602401-1"/>
    </source>
</evidence>
<dbReference type="OrthoDB" id="2789670at2759"/>
<dbReference type="GO" id="GO:0005506">
    <property type="term" value="F:iron ion binding"/>
    <property type="evidence" value="ECO:0007669"/>
    <property type="project" value="InterPro"/>
</dbReference>
<dbReference type="PANTHER" id="PTHR24292">
    <property type="entry name" value="CYTOCHROME P450"/>
    <property type="match status" value="1"/>
</dbReference>
<keyword evidence="11" id="KW-1185">Reference proteome</keyword>
<keyword evidence="6 8" id="KW-0408">Iron</keyword>
<accession>A0A8S1EL20</accession>
<evidence type="ECO:0000256" key="1">
    <source>
        <dbReference type="ARBA" id="ARBA00001971"/>
    </source>
</evidence>
<gene>
    <name evidence="10" type="ORF">CBOVIS_LOCUS6845</name>
</gene>
<evidence type="ECO:0000256" key="6">
    <source>
        <dbReference type="ARBA" id="ARBA00023004"/>
    </source>
</evidence>
<dbReference type="Proteomes" id="UP000494206">
    <property type="component" value="Unassembled WGS sequence"/>
</dbReference>
<evidence type="ECO:0000313" key="11">
    <source>
        <dbReference type="Proteomes" id="UP000494206"/>
    </source>
</evidence>
<keyword evidence="4 8" id="KW-0479">Metal-binding</keyword>
<organism evidence="10 11">
    <name type="scientific">Caenorhabditis bovis</name>
    <dbReference type="NCBI Taxonomy" id="2654633"/>
    <lineage>
        <taxon>Eukaryota</taxon>
        <taxon>Metazoa</taxon>
        <taxon>Ecdysozoa</taxon>
        <taxon>Nematoda</taxon>
        <taxon>Chromadorea</taxon>
        <taxon>Rhabditida</taxon>
        <taxon>Rhabditina</taxon>
        <taxon>Rhabditomorpha</taxon>
        <taxon>Rhabditoidea</taxon>
        <taxon>Rhabditidae</taxon>
        <taxon>Peloderinae</taxon>
        <taxon>Caenorhabditis</taxon>
    </lineage>
</organism>
<dbReference type="PROSITE" id="PS00086">
    <property type="entry name" value="CYTOCHROME_P450"/>
    <property type="match status" value="1"/>
</dbReference>
<dbReference type="AlphaFoldDB" id="A0A8S1EL20"/>
<evidence type="ECO:0000256" key="2">
    <source>
        <dbReference type="ARBA" id="ARBA00010617"/>
    </source>
</evidence>
<reference evidence="10 11" key="1">
    <citation type="submission" date="2020-04" db="EMBL/GenBank/DDBJ databases">
        <authorList>
            <person name="Laetsch R D."/>
            <person name="Stevens L."/>
            <person name="Kumar S."/>
            <person name="Blaxter L. M."/>
        </authorList>
    </citation>
    <scope>NUCLEOTIDE SEQUENCE [LARGE SCALE GENOMIC DNA]</scope>
</reference>
<sequence>MALLFLLAITASIGVITYYLFAWTYWYRRGIPGPLGLPFLGCLPQMFNKVSPAILKIQKWTKKYGRVYGFTEGPSRTLVISDPELANEVFVKQFDNFNARKLNAFQGDPDDEPQTHLFEARVLERFYQEYTMELICRVAIGQIESKMFNNPLIENIHKLFSSQIPFIFCGTFPHLANFARIACLVFRKQFGLESFFEITNLSTKAINDRIDSRKENEQNGIKYEGPNDFIDLFLDAKVDENLWKNETGSTFSSKNSTKIEKKLSIDEIVAQCVLFLTAGFDTTSTSLSFVTYFIAKHQDVQEKLFNEIAENCPNMEFSFDNLAKLKYMECVIDETLRLYPFATAAYSRKCTNSTKIGNIDIEEGTNILVDVITMHTDEDIWGPDAKQFNPERFENRKDIPRGAYIPFGAGPRICVGMRLSILEQKLLLAAILNRYKIKLCEETEDPIVLEGSFTAKPRTMVVKLEKRRNETSD</sequence>
<feature type="binding site" description="axial binding residue" evidence="8">
    <location>
        <position position="414"/>
    </location>
    <ligand>
        <name>heme</name>
        <dbReference type="ChEBI" id="CHEBI:30413"/>
    </ligand>
    <ligandPart>
        <name>Fe</name>
        <dbReference type="ChEBI" id="CHEBI:18248"/>
    </ligandPart>
</feature>
<evidence type="ECO:0000256" key="5">
    <source>
        <dbReference type="ARBA" id="ARBA00023002"/>
    </source>
</evidence>
<dbReference type="SUPFAM" id="SSF48264">
    <property type="entry name" value="Cytochrome P450"/>
    <property type="match status" value="1"/>
</dbReference>
<comment type="cofactor">
    <cofactor evidence="1 8">
        <name>heme</name>
        <dbReference type="ChEBI" id="CHEBI:30413"/>
    </cofactor>
</comment>
<dbReference type="GO" id="GO:0016705">
    <property type="term" value="F:oxidoreductase activity, acting on paired donors, with incorporation or reduction of molecular oxygen"/>
    <property type="evidence" value="ECO:0007669"/>
    <property type="project" value="InterPro"/>
</dbReference>
<evidence type="ECO:0000256" key="9">
    <source>
        <dbReference type="RuleBase" id="RU000461"/>
    </source>
</evidence>